<dbReference type="EMBL" id="JAQNDO010000001">
    <property type="protein sequence ID" value="MDC0741395.1"/>
    <property type="molecule type" value="Genomic_DNA"/>
</dbReference>
<dbReference type="InterPro" id="IPR052846">
    <property type="entry name" value="ECM-enzyme_regulator"/>
</dbReference>
<evidence type="ECO:0000256" key="1">
    <source>
        <dbReference type="SAM" id="MobiDB-lite"/>
    </source>
</evidence>
<keyword evidence="3" id="KW-1185">Reference proteome</keyword>
<reference evidence="2 3" key="1">
    <citation type="submission" date="2022-11" db="EMBL/GenBank/DDBJ databases">
        <title>Minimal conservation of predation-associated metabolite biosynthetic gene clusters underscores biosynthetic potential of Myxococcota including descriptions for ten novel species: Archangium lansinium sp. nov., Myxococcus landrumus sp. nov., Nannocystis bai.</title>
        <authorList>
            <person name="Ahearne A."/>
            <person name="Stevens C."/>
            <person name="Dowd S."/>
        </authorList>
    </citation>
    <scope>NUCLEOTIDE SEQUENCE [LARGE SCALE GENOMIC DNA]</scope>
    <source>
        <strain evidence="2 3">RJM3</strain>
    </source>
</reference>
<comment type="caution">
    <text evidence="2">The sequence shown here is derived from an EMBL/GenBank/DDBJ whole genome shotgun (WGS) entry which is preliminary data.</text>
</comment>
<evidence type="ECO:0000313" key="2">
    <source>
        <dbReference type="EMBL" id="MDC0741395.1"/>
    </source>
</evidence>
<feature type="compositionally biased region" description="Gly residues" evidence="1">
    <location>
        <begin position="35"/>
        <end position="69"/>
    </location>
</feature>
<accession>A0ABT5EHV0</accession>
<organism evidence="2 3">
    <name type="scientific">Polyangium mundeleinium</name>
    <dbReference type="NCBI Taxonomy" id="2995306"/>
    <lineage>
        <taxon>Bacteria</taxon>
        <taxon>Pseudomonadati</taxon>
        <taxon>Myxococcota</taxon>
        <taxon>Polyangia</taxon>
        <taxon>Polyangiales</taxon>
        <taxon>Polyangiaceae</taxon>
        <taxon>Polyangium</taxon>
    </lineage>
</organism>
<protein>
    <recommendedName>
        <fullName evidence="4">Disintegrin domain-containing protein</fullName>
    </recommendedName>
</protein>
<feature type="region of interest" description="Disordered" evidence="1">
    <location>
        <begin position="117"/>
        <end position="155"/>
    </location>
</feature>
<gene>
    <name evidence="2" type="ORF">POL67_08565</name>
</gene>
<dbReference type="PANTHER" id="PTHR31797">
    <property type="entry name" value="EXTRACELLULAR MATRIX PROTEIN A-RELATED"/>
    <property type="match status" value="1"/>
</dbReference>
<dbReference type="PROSITE" id="PS51257">
    <property type="entry name" value="PROKAR_LIPOPROTEIN"/>
    <property type="match status" value="1"/>
</dbReference>
<proteinExistence type="predicted"/>
<name>A0ABT5EHV0_9BACT</name>
<evidence type="ECO:0008006" key="4">
    <source>
        <dbReference type="Google" id="ProtNLM"/>
    </source>
</evidence>
<dbReference type="PANTHER" id="PTHR31797:SF6">
    <property type="entry name" value="CHITIN-BINDING TYPE-2 DOMAIN-CONTAINING PROTEIN"/>
    <property type="match status" value="1"/>
</dbReference>
<dbReference type="RefSeq" id="WP_271916626.1">
    <property type="nucleotide sequence ID" value="NZ_JAQNDO010000001.1"/>
</dbReference>
<feature type="region of interest" description="Disordered" evidence="1">
    <location>
        <begin position="33"/>
        <end position="69"/>
    </location>
</feature>
<dbReference type="Proteomes" id="UP001221411">
    <property type="component" value="Unassembled WGS sequence"/>
</dbReference>
<evidence type="ECO:0000313" key="3">
    <source>
        <dbReference type="Proteomes" id="UP001221411"/>
    </source>
</evidence>
<sequence>MLKRRGFQRHWFAWVAIAAIGCGDGAILQTTGSGSTTGSGGSGGIGGMGGNGGNGGSGGSGGTMAGSGGTMAGSGGTMAGSGGTMAGSGGTMAGSGGTMAGSGGTMAGSGGTMAGSGGTMAGSGGTMDGSGGTMAGSGGTMAGSGGSGGSGGGGGNGGSGGVGGVGGVGGMIAGSGGSGGIGGSGGSGGAGGIGGSGGSVMAGSGGSGGAPACVNDADCDDAIGCTADACVSGACIHLPNSAFCDNGAYCDGVEVCDPVNGAAGTGCTASSGSPCDDGIACTVDACNEQLDGCTNTPNNALCDNNITCDGVETCSALGCEAGTPLACDDGIACTNDFCDQAADGCKHVENDGACSDGAFCNGAETCDKVAGCKPGAPVDCNDSFPCTADGCDEAMDTCTHAPSDVACDDNVFCNGVETCQVGLGCQAGTPVVCNDNLSCTADSCSNAQKKCVVSPNDAACYDGMSCNGDEVCDPAGGAAVTGCRAGTPVICPSDGIACTNEACKEPFGACGSSPDSSQCPAGEVCVPLLGGCTTAKPCTTDAECDDGDACDGVEFCDVVCKDGVPPNCNDGVPCTVDACDPQTGACSNLPNSNVCNDGLTCNGTETCNPFVGCMGGTPVNCNDGVACTYDLCNEPTGTCAHFLQDYICDDGVFCNGAESCGASGCSPGSPPVCNDGIACTTDVCDPILDTCKGLPNNNLCGCGETCNPAQGGCGNFCQVATCQGKTYACGDCIDNDGDCKTDAADDQCLGPCDNTENSFYGGIPGQNNSPCKSDCYFDQDTGAGNDDCYWSHKCDTLEVPPNYPPEGSQCAYNPNANIAGYNGTCAMAFATQSQTCLDYCGPLTPNGCDCFGCCALPGLNHTVWLGSENPAGTGSCNANTLNDASKCKPCTQVTACLNTCELCEVCIGKPDLPPGCIEQVCPPGVQKCGLPGQDPCPLGESCITGCCQPNPQ</sequence>